<proteinExistence type="predicted"/>
<dbReference type="SUPFAM" id="SSF53756">
    <property type="entry name" value="UDP-Glycosyltransferase/glycogen phosphorylase"/>
    <property type="match status" value="1"/>
</dbReference>
<dbReference type="InterPro" id="IPR050194">
    <property type="entry name" value="Glycosyltransferase_grp1"/>
</dbReference>
<evidence type="ECO:0000313" key="3">
    <source>
        <dbReference type="Proteomes" id="UP000245802"/>
    </source>
</evidence>
<reference evidence="2 3" key="1">
    <citation type="submission" date="2018-01" db="EMBL/GenBank/DDBJ databases">
        <title>G. obscuriglobus.</title>
        <authorList>
            <person name="Franke J."/>
            <person name="Blomberg W."/>
            <person name="Selmecki A."/>
        </authorList>
    </citation>
    <scope>NUCLEOTIDE SEQUENCE [LARGE SCALE GENOMIC DNA]</scope>
    <source>
        <strain evidence="2 3">DSM 5831</strain>
    </source>
</reference>
<dbReference type="GO" id="GO:0016757">
    <property type="term" value="F:glycosyltransferase activity"/>
    <property type="evidence" value="ECO:0007669"/>
    <property type="project" value="UniProtKB-ARBA"/>
</dbReference>
<dbReference type="EMBL" id="CP025958">
    <property type="protein sequence ID" value="AWM35967.1"/>
    <property type="molecule type" value="Genomic_DNA"/>
</dbReference>
<gene>
    <name evidence="2" type="ORF">C1280_02370</name>
</gene>
<name>A0A2Z3GWN0_9BACT</name>
<dbReference type="InterPro" id="IPR028098">
    <property type="entry name" value="Glyco_trans_4-like_N"/>
</dbReference>
<dbReference type="Proteomes" id="UP000245802">
    <property type="component" value="Chromosome"/>
</dbReference>
<protein>
    <submittedName>
        <fullName evidence="2">Glycosyltransferase family 1 protein</fullName>
    </submittedName>
</protein>
<dbReference type="Pfam" id="PF13692">
    <property type="entry name" value="Glyco_trans_1_4"/>
    <property type="match status" value="1"/>
</dbReference>
<evidence type="ECO:0000313" key="2">
    <source>
        <dbReference type="EMBL" id="AWM35967.1"/>
    </source>
</evidence>
<dbReference type="PANTHER" id="PTHR45947:SF3">
    <property type="entry name" value="SULFOQUINOVOSYL TRANSFERASE SQD2"/>
    <property type="match status" value="1"/>
</dbReference>
<keyword evidence="2" id="KW-0808">Transferase</keyword>
<dbReference type="CDD" id="cd03814">
    <property type="entry name" value="GT4-like"/>
    <property type="match status" value="1"/>
</dbReference>
<dbReference type="PANTHER" id="PTHR45947">
    <property type="entry name" value="SULFOQUINOVOSYL TRANSFERASE SQD2"/>
    <property type="match status" value="1"/>
</dbReference>
<organism evidence="2 3">
    <name type="scientific">Gemmata obscuriglobus</name>
    <dbReference type="NCBI Taxonomy" id="114"/>
    <lineage>
        <taxon>Bacteria</taxon>
        <taxon>Pseudomonadati</taxon>
        <taxon>Planctomycetota</taxon>
        <taxon>Planctomycetia</taxon>
        <taxon>Gemmatales</taxon>
        <taxon>Gemmataceae</taxon>
        <taxon>Gemmata</taxon>
    </lineage>
</organism>
<feature type="domain" description="Glycosyltransferase subfamily 4-like N-terminal" evidence="1">
    <location>
        <begin position="15"/>
        <end position="166"/>
    </location>
</feature>
<dbReference type="Gene3D" id="3.40.50.2000">
    <property type="entry name" value="Glycogen Phosphorylase B"/>
    <property type="match status" value="2"/>
</dbReference>
<keyword evidence="3" id="KW-1185">Reference proteome</keyword>
<dbReference type="RefSeq" id="WP_010041989.1">
    <property type="nucleotide sequence ID" value="NZ_CP025958.1"/>
</dbReference>
<sequence>MARILIATDAWHPQVSGVVRTLDTTSRLLREQGHAVEVIEPTPYPALRVPFYPEIPLVLPRPGRIYERVYQFRPDHVHISTEGPIGLLVRRFCTRMRWRFTTSYHTRFPEYLKKLARVPEGLTYQFLKWFHGPSACMMVATPSLEAELIARGFRAPIRRWSRGVDLGLFRPRPKPDLEYPRPVLLYVGRVSHEKGIGDFLKLKTAGTKLVVGDGPARAELEREHPDATFLGYRKGEPLGEVYAAADLFVFPSRTDTFGIVLIEALASGLPVAAYPVTGPVDIVTRPELGALNDDLSVAVSKALAEGSPRACAEEGARYTWANCTAQFVSNLAPVR</sequence>
<dbReference type="AlphaFoldDB" id="A0A2Z3GWN0"/>
<accession>A0A2Z3GWN0</accession>
<dbReference type="KEGG" id="gog:C1280_02370"/>
<dbReference type="OrthoDB" id="258796at2"/>
<dbReference type="Pfam" id="PF13439">
    <property type="entry name" value="Glyco_transf_4"/>
    <property type="match status" value="1"/>
</dbReference>
<evidence type="ECO:0000259" key="1">
    <source>
        <dbReference type="Pfam" id="PF13439"/>
    </source>
</evidence>